<organism evidence="2 3">
    <name type="scientific">Aspergillus nomiae NRRL (strain ATCC 15546 / NRRL 13137 / CBS 260.88 / M93)</name>
    <dbReference type="NCBI Taxonomy" id="1509407"/>
    <lineage>
        <taxon>Eukaryota</taxon>
        <taxon>Fungi</taxon>
        <taxon>Dikarya</taxon>
        <taxon>Ascomycota</taxon>
        <taxon>Pezizomycotina</taxon>
        <taxon>Eurotiomycetes</taxon>
        <taxon>Eurotiomycetidae</taxon>
        <taxon>Eurotiales</taxon>
        <taxon>Aspergillaceae</taxon>
        <taxon>Aspergillus</taxon>
        <taxon>Aspergillus subgen. Circumdati</taxon>
    </lineage>
</organism>
<feature type="region of interest" description="Disordered" evidence="1">
    <location>
        <begin position="622"/>
        <end position="729"/>
    </location>
</feature>
<dbReference type="GeneID" id="26809458"/>
<feature type="region of interest" description="Disordered" evidence="1">
    <location>
        <begin position="811"/>
        <end position="840"/>
    </location>
</feature>
<dbReference type="EMBL" id="JNOM01000184">
    <property type="protein sequence ID" value="KNG84858.1"/>
    <property type="molecule type" value="Genomic_DNA"/>
</dbReference>
<evidence type="ECO:0000313" key="3">
    <source>
        <dbReference type="Proteomes" id="UP000037505"/>
    </source>
</evidence>
<evidence type="ECO:0000313" key="2">
    <source>
        <dbReference type="EMBL" id="KNG84858.1"/>
    </source>
</evidence>
<feature type="compositionally biased region" description="Low complexity" evidence="1">
    <location>
        <begin position="714"/>
        <end position="727"/>
    </location>
</feature>
<dbReference type="Proteomes" id="UP000037505">
    <property type="component" value="Unassembled WGS sequence"/>
</dbReference>
<evidence type="ECO:0000256" key="1">
    <source>
        <dbReference type="SAM" id="MobiDB-lite"/>
    </source>
</evidence>
<dbReference type="OrthoDB" id="4358152at2759"/>
<protein>
    <submittedName>
        <fullName evidence="2">Uncharacterized protein</fullName>
    </submittedName>
</protein>
<keyword evidence="3" id="KW-1185">Reference proteome</keyword>
<dbReference type="RefSeq" id="XP_015405781.1">
    <property type="nucleotide sequence ID" value="XM_015552910.1"/>
</dbReference>
<dbReference type="STRING" id="1509407.A0A0L1J0C4"/>
<gene>
    <name evidence="2" type="ORF">ANOM_007654</name>
</gene>
<feature type="compositionally biased region" description="Basic residues" evidence="1">
    <location>
        <begin position="667"/>
        <end position="676"/>
    </location>
</feature>
<sequence length="980" mass="108216">MHGHFRPLESAYNILAVVSSLQYEASEIVGAVLSLTVPVQTRLYMRQVLDLYTGIYPYSSFEQAQTDILLLTKKITSTPEQLRKFVALSHRIHVLAHLCIERCLQRCLRSPLGQRQYPEWFYFPTWTEEQRMILSFWRLLFYNKLRIEGRKGHLAWRSIDLAQLLPHRSYQHFTTDTAQFQAMTVWRFICEQINPEASEEEFWKGSEPLRLFELPKPPEGTEFGWTCQPPPSLWAVTQGWNPDDPRLPEPRSFVTHRPRLRVLGSYSDSEDEDLYLSNASEGEESQSDESESDEDESDGGDSDGSEGWVGVDRVFRVPEDRLIIVENPPRDPEILSPVPLPIQGFGEFPSRPEWRTLHGETLGVQFWRRMDHTSNGGPGQYIRPTAYLKYGFAIWEEQRMIDMGLWSTEARVDASDHLRRWYSFLSEEDLKFYDCRRRYYEFSANRCDILTKVNVEIISPRGSLAPLLFNDATRNGFTSEIAAWLALSTGGEVIGSSSNDSGTVFLDPLIWGGPIGGTNVSCHPPCTVSGYHFLCVPGEDYYNDLVVHNEHHHDNEDPRSSGTTISLWNFPIGPSVTSSVITPSPSVIQTAFNITWPSFTQNTTTFPTTVVPFYPPPWPGSSVNPSLTSTRSSPSTSDGGEATKTTTGGSHATSGSGGDDDDDGGHKDHHHRHPITHHIGPAKPKCTSNPKLCGVSSPNNFPNDPNSPDPGTPDDPNNPSGPSSTSSECSTATYSSCNTACVTAASTSSCTSTCKDIVGCDTTGTSTLGTYTLAPIMTGVPEPWYDYADNEPTDAAGDWAAGASIYRSLGETADPTSGVSKTTMTTTQQPTTTKAPPTPSPTSVFAVFAQEIQAVAHGGGGSQIAWAWQGMLLPYPKWYGEACNFKEYRVVDGGFFSKGQKYPSSLGTFSLGSYKNCKYTGSKDSVGEVNCDGGLMLSCTGIDKSHATPNSPFVDCEKVDDPEVGIAKNQLYLQLYCPVV</sequence>
<feature type="compositionally biased region" description="Acidic residues" evidence="1">
    <location>
        <begin position="281"/>
        <end position="304"/>
    </location>
</feature>
<name>A0A0L1J0C4_ASPN3</name>
<feature type="region of interest" description="Disordered" evidence="1">
    <location>
        <begin position="278"/>
        <end position="310"/>
    </location>
</feature>
<dbReference type="AlphaFoldDB" id="A0A0L1J0C4"/>
<comment type="caution">
    <text evidence="2">The sequence shown here is derived from an EMBL/GenBank/DDBJ whole genome shotgun (WGS) entry which is preliminary data.</text>
</comment>
<feature type="compositionally biased region" description="Low complexity" evidence="1">
    <location>
        <begin position="622"/>
        <end position="654"/>
    </location>
</feature>
<accession>A0A0L1J0C4</accession>
<feature type="compositionally biased region" description="Low complexity" evidence="1">
    <location>
        <begin position="815"/>
        <end position="835"/>
    </location>
</feature>
<proteinExistence type="predicted"/>
<reference evidence="2 3" key="1">
    <citation type="submission" date="2014-06" db="EMBL/GenBank/DDBJ databases">
        <title>The Genome of the Aflatoxigenic Filamentous Fungus Aspergillus nomius.</title>
        <authorList>
            <person name="Moore M.G."/>
            <person name="Shannon B.M."/>
            <person name="Brian M.M."/>
        </authorList>
    </citation>
    <scope>NUCLEOTIDE SEQUENCE [LARGE SCALE GENOMIC DNA]</scope>
    <source>
        <strain evidence="2 3">NRRL 13137</strain>
    </source>
</reference>